<comment type="caution">
    <text evidence="2">The sequence shown here is derived from an EMBL/GenBank/DDBJ whole genome shotgun (WGS) entry which is preliminary data.</text>
</comment>
<proteinExistence type="predicted"/>
<accession>A0A086VYV0</accession>
<evidence type="ECO:0000313" key="2">
    <source>
        <dbReference type="EMBL" id="MBO3795337.1"/>
    </source>
</evidence>
<dbReference type="SMR" id="A0A086VYV0"/>
<reference evidence="1 3" key="1">
    <citation type="submission" date="2015-09" db="EMBL/GenBank/DDBJ databases">
        <title>Spore heat resistance.</title>
        <authorList>
            <person name="Boekhorst J."/>
            <person name="Berendsen E.M."/>
            <person name="Wells-Bennik M.H."/>
            <person name="Kuipers O.P."/>
        </authorList>
    </citation>
    <scope>NUCLEOTIDE SEQUENCE [LARGE SCALE GENOMIC DNA]</scope>
    <source>
        <strain evidence="1 3">B4122</strain>
    </source>
</reference>
<dbReference type="Proteomes" id="UP000665181">
    <property type="component" value="Unassembled WGS sequence"/>
</dbReference>
<dbReference type="EMBL" id="LJZV01000035">
    <property type="protein sequence ID" value="KZD86942.1"/>
    <property type="molecule type" value="Genomic_DNA"/>
</dbReference>
<gene>
    <name evidence="1" type="ORF">B4122_4777</name>
    <name evidence="2" type="ORF">J5227_13645</name>
</gene>
<sequence length="86" mass="9609">MSEIKLKYDTVIKTLDSVKDALADVSIGAAGSNGKNSLDYTKKYHEREENIKTMLGDYKKAVQKNIEDTKDNVDSLKEQDEAIAVK</sequence>
<dbReference type="InterPro" id="IPR046318">
    <property type="entry name" value="DUF5344"/>
</dbReference>
<evidence type="ECO:0000313" key="1">
    <source>
        <dbReference type="EMBL" id="KZD86942.1"/>
    </source>
</evidence>
<dbReference type="Proteomes" id="UP000076442">
    <property type="component" value="Unassembled WGS sequence"/>
</dbReference>
<name>A0A086VYV0_BACIU</name>
<dbReference type="Pfam" id="PF17279">
    <property type="entry name" value="DUF5344"/>
    <property type="match status" value="1"/>
</dbReference>
<protein>
    <submittedName>
        <fullName evidence="2">YwqI/YxiC family protein</fullName>
    </submittedName>
</protein>
<organism evidence="2 4">
    <name type="scientific">Bacillus subtilis</name>
    <dbReference type="NCBI Taxonomy" id="1423"/>
    <lineage>
        <taxon>Bacteria</taxon>
        <taxon>Bacillati</taxon>
        <taxon>Bacillota</taxon>
        <taxon>Bacilli</taxon>
        <taxon>Bacillales</taxon>
        <taxon>Bacillaceae</taxon>
        <taxon>Bacillus</taxon>
    </lineage>
</organism>
<reference evidence="2" key="2">
    <citation type="submission" date="2021-03" db="EMBL/GenBank/DDBJ databases">
        <title>Isolation of Bacillus subtilis from fermented food sample.</title>
        <authorList>
            <person name="Lakshmanan V."/>
            <person name="Athira K."/>
            <person name="Rajagopal K."/>
        </authorList>
    </citation>
    <scope>NUCLEOTIDE SEQUENCE</scope>
    <source>
        <strain evidence="2">S1</strain>
    </source>
</reference>
<evidence type="ECO:0000313" key="4">
    <source>
        <dbReference type="Proteomes" id="UP000665181"/>
    </source>
</evidence>
<dbReference type="RefSeq" id="WP_003221757.1">
    <property type="nucleotide sequence ID" value="NZ_AP024621.1"/>
</dbReference>
<dbReference type="OMA" id="CHEREQN"/>
<accession>A0A0M0KRC3</accession>
<evidence type="ECO:0000313" key="3">
    <source>
        <dbReference type="Proteomes" id="UP000076442"/>
    </source>
</evidence>
<dbReference type="AlphaFoldDB" id="A0A086VYV0"/>
<dbReference type="EMBL" id="JAGFPW010000011">
    <property type="protein sequence ID" value="MBO3795337.1"/>
    <property type="molecule type" value="Genomic_DNA"/>
</dbReference>
<dbReference type="GeneID" id="11241229"/>